<sequence>MEYITNPFPINPLFWNSVITYIHVNDEKCKRHPSMVDIIDVSSINTRGTNSGKRGAAALGLKWSPGSECFNIQLTELETVSSMWEYVVMWDNIEGGAGTACMTEVENISDEESTTEGERISDEEVAMKARKT</sequence>
<proteinExistence type="predicted"/>
<evidence type="ECO:0000313" key="3">
    <source>
        <dbReference type="Proteomes" id="UP000316270"/>
    </source>
</evidence>
<dbReference type="Proteomes" id="UP000316270">
    <property type="component" value="Chromosome 1"/>
</dbReference>
<name>A0A517KXL1_9PEZI</name>
<evidence type="ECO:0000256" key="1">
    <source>
        <dbReference type="SAM" id="MobiDB-lite"/>
    </source>
</evidence>
<accession>A0A517KXL1</accession>
<dbReference type="EMBL" id="CP042185">
    <property type="protein sequence ID" value="QDS68113.1"/>
    <property type="molecule type" value="Genomic_DNA"/>
</dbReference>
<keyword evidence="3" id="KW-1185">Reference proteome</keyword>
<organism evidence="2 3">
    <name type="scientific">Venturia effusa</name>
    <dbReference type="NCBI Taxonomy" id="50376"/>
    <lineage>
        <taxon>Eukaryota</taxon>
        <taxon>Fungi</taxon>
        <taxon>Dikarya</taxon>
        <taxon>Ascomycota</taxon>
        <taxon>Pezizomycotina</taxon>
        <taxon>Dothideomycetes</taxon>
        <taxon>Pleosporomycetidae</taxon>
        <taxon>Venturiales</taxon>
        <taxon>Venturiaceae</taxon>
        <taxon>Venturia</taxon>
    </lineage>
</organism>
<evidence type="ECO:0000313" key="2">
    <source>
        <dbReference type="EMBL" id="QDS68113.1"/>
    </source>
</evidence>
<reference evidence="2 3" key="1">
    <citation type="submission" date="2019-07" db="EMBL/GenBank/DDBJ databases">
        <title>Finished genome of Venturia effusa.</title>
        <authorList>
            <person name="Young C.A."/>
            <person name="Cox M.P."/>
            <person name="Ganley A.R.D."/>
            <person name="David W.J."/>
        </authorList>
    </citation>
    <scope>NUCLEOTIDE SEQUENCE [LARGE SCALE GENOMIC DNA]</scope>
    <source>
        <strain evidence="3">albino</strain>
    </source>
</reference>
<dbReference type="AlphaFoldDB" id="A0A517KXL1"/>
<protein>
    <submittedName>
        <fullName evidence="2">Uncharacterized protein</fullName>
    </submittedName>
</protein>
<dbReference type="InterPro" id="IPR012334">
    <property type="entry name" value="Pectin_lyas_fold"/>
</dbReference>
<dbReference type="Gene3D" id="2.160.20.10">
    <property type="entry name" value="Single-stranded right-handed beta-helix, Pectin lyase-like"/>
    <property type="match status" value="1"/>
</dbReference>
<gene>
    <name evidence="2" type="ORF">FKW77_010190</name>
</gene>
<feature type="compositionally biased region" description="Basic and acidic residues" evidence="1">
    <location>
        <begin position="116"/>
        <end position="132"/>
    </location>
</feature>
<feature type="region of interest" description="Disordered" evidence="1">
    <location>
        <begin position="108"/>
        <end position="132"/>
    </location>
</feature>